<dbReference type="EMBL" id="JANPWE010000001">
    <property type="protein sequence ID" value="MCR6544252.1"/>
    <property type="molecule type" value="Genomic_DNA"/>
</dbReference>
<dbReference type="InterPro" id="IPR036390">
    <property type="entry name" value="WH_DNA-bd_sf"/>
</dbReference>
<protein>
    <submittedName>
        <fullName evidence="2">Winged helix DNA-binding protein</fullName>
    </submittedName>
</protein>
<keyword evidence="3" id="KW-1185">Reference proteome</keyword>
<organism evidence="2 3">
    <name type="scientific">Dehalobacterium formicoaceticum</name>
    <dbReference type="NCBI Taxonomy" id="51515"/>
    <lineage>
        <taxon>Bacteria</taxon>
        <taxon>Bacillati</taxon>
        <taxon>Bacillota</taxon>
        <taxon>Clostridia</taxon>
        <taxon>Eubacteriales</taxon>
        <taxon>Peptococcaceae</taxon>
        <taxon>Dehalobacterium</taxon>
    </lineage>
</organism>
<sequence length="156" mass="18594">MKETEKMLAYIDSYYDSYYRIDYLYYEWAADHGIKDTTLFVLHEIYMEKDECTQKNVTENLGYPKQTVSFVMNKLERQGIITRKKMPLDQRNNLVKLTEEGEIFASKMIREMKKHEIAAYLNMTEEERILVTEGLKTLANALERSFQKKKKPITRV</sequence>
<dbReference type="Pfam" id="PF12802">
    <property type="entry name" value="MarR_2"/>
    <property type="match status" value="1"/>
</dbReference>
<dbReference type="SMART" id="SM00347">
    <property type="entry name" value="HTH_MARR"/>
    <property type="match status" value="1"/>
</dbReference>
<name>A0ABT1Y050_9FIRM</name>
<dbReference type="Gene3D" id="1.10.10.10">
    <property type="entry name" value="Winged helix-like DNA-binding domain superfamily/Winged helix DNA-binding domain"/>
    <property type="match status" value="1"/>
</dbReference>
<accession>A0ABT1Y050</accession>
<dbReference type="InterPro" id="IPR036388">
    <property type="entry name" value="WH-like_DNA-bd_sf"/>
</dbReference>
<dbReference type="SUPFAM" id="SSF46785">
    <property type="entry name" value="Winged helix' DNA-binding domain"/>
    <property type="match status" value="1"/>
</dbReference>
<comment type="caution">
    <text evidence="2">The sequence shown here is derived from an EMBL/GenBank/DDBJ whole genome shotgun (WGS) entry which is preliminary data.</text>
</comment>
<keyword evidence="2" id="KW-0238">DNA-binding</keyword>
<evidence type="ECO:0000313" key="3">
    <source>
        <dbReference type="Proteomes" id="UP001524944"/>
    </source>
</evidence>
<dbReference type="InterPro" id="IPR039422">
    <property type="entry name" value="MarR/SlyA-like"/>
</dbReference>
<reference evidence="2 3" key="1">
    <citation type="submission" date="2022-08" db="EMBL/GenBank/DDBJ databases">
        <title>Proteogenomics of the novel Dehalobacterium formicoaceticum strain EZ94 highlights a key role of methyltransferases during anaerobic dichloromethane degradation.</title>
        <authorList>
            <person name="Wasmund K."/>
        </authorList>
    </citation>
    <scope>NUCLEOTIDE SEQUENCE [LARGE SCALE GENOMIC DNA]</scope>
    <source>
        <strain evidence="2 3">EZ94</strain>
    </source>
</reference>
<gene>
    <name evidence="2" type="ORF">NVS47_01775</name>
</gene>
<dbReference type="InterPro" id="IPR000835">
    <property type="entry name" value="HTH_MarR-typ"/>
</dbReference>
<feature type="domain" description="HTH marR-type" evidence="1">
    <location>
        <begin position="1"/>
        <end position="140"/>
    </location>
</feature>
<dbReference type="RefSeq" id="WP_089609742.1">
    <property type="nucleotide sequence ID" value="NZ_CP022121.1"/>
</dbReference>
<evidence type="ECO:0000259" key="1">
    <source>
        <dbReference type="PROSITE" id="PS50995"/>
    </source>
</evidence>
<proteinExistence type="predicted"/>
<dbReference type="PROSITE" id="PS50995">
    <property type="entry name" value="HTH_MARR_2"/>
    <property type="match status" value="1"/>
</dbReference>
<dbReference type="Proteomes" id="UP001524944">
    <property type="component" value="Unassembled WGS sequence"/>
</dbReference>
<dbReference type="PANTHER" id="PTHR33164:SF89">
    <property type="entry name" value="MARR FAMILY REGULATORY PROTEIN"/>
    <property type="match status" value="1"/>
</dbReference>
<dbReference type="PANTHER" id="PTHR33164">
    <property type="entry name" value="TRANSCRIPTIONAL REGULATOR, MARR FAMILY"/>
    <property type="match status" value="1"/>
</dbReference>
<evidence type="ECO:0000313" key="2">
    <source>
        <dbReference type="EMBL" id="MCR6544252.1"/>
    </source>
</evidence>
<dbReference type="GO" id="GO:0003677">
    <property type="term" value="F:DNA binding"/>
    <property type="evidence" value="ECO:0007669"/>
    <property type="project" value="UniProtKB-KW"/>
</dbReference>